<evidence type="ECO:0000313" key="3">
    <source>
        <dbReference type="Proteomes" id="UP000069850"/>
    </source>
</evidence>
<accession>A0A0X3BIC7</accession>
<evidence type="ECO:0000313" key="2">
    <source>
        <dbReference type="EMBL" id="CVK31550.1"/>
    </source>
</evidence>
<protein>
    <submittedName>
        <fullName evidence="2">Uncharacterized protein</fullName>
    </submittedName>
</protein>
<proteinExistence type="predicted"/>
<dbReference type="KEGG" id="mema:MMAB1_0333"/>
<feature type="region of interest" description="Disordered" evidence="1">
    <location>
        <begin position="84"/>
        <end position="118"/>
    </location>
</feature>
<evidence type="ECO:0000256" key="1">
    <source>
        <dbReference type="SAM" id="MobiDB-lite"/>
    </source>
</evidence>
<dbReference type="Proteomes" id="UP000069850">
    <property type="component" value="Chromosome 1"/>
</dbReference>
<organism evidence="2 3">
    <name type="scientific">Methanoculleus bourgensis</name>
    <dbReference type="NCBI Taxonomy" id="83986"/>
    <lineage>
        <taxon>Archaea</taxon>
        <taxon>Methanobacteriati</taxon>
        <taxon>Methanobacteriota</taxon>
        <taxon>Stenosarchaea group</taxon>
        <taxon>Methanomicrobia</taxon>
        <taxon>Methanomicrobiales</taxon>
        <taxon>Methanomicrobiaceae</taxon>
        <taxon>Methanoculleus</taxon>
    </lineage>
</organism>
<dbReference type="EMBL" id="LT158599">
    <property type="protein sequence ID" value="CVK31550.1"/>
    <property type="molecule type" value="Genomic_DNA"/>
</dbReference>
<name>A0A0X3BIC7_9EURY</name>
<sequence>MDRGGYRNRGGDRPPLPRFALLPRPLRGRGQCGAISSGKPCTGCTEPVRAGVGYGKLQICQVRFSPGLSPMQWTAVDIATGEGTGGGGVFPPHEVLPSPVPEPPYRPHPRRLYSIPEERRTAQRCKKEGICPCPFR</sequence>
<gene>
    <name evidence="2" type="ORF">MMAB1_0333</name>
</gene>
<dbReference type="AlphaFoldDB" id="A0A0X3BIC7"/>
<reference evidence="2 3" key="1">
    <citation type="submission" date="2016-01" db="EMBL/GenBank/DDBJ databases">
        <authorList>
            <person name="Manzoor S."/>
        </authorList>
    </citation>
    <scope>NUCLEOTIDE SEQUENCE [LARGE SCALE GENOMIC DNA]</scope>
    <source>
        <strain evidence="2">Methanoculleus sp MAB1</strain>
    </source>
</reference>